<evidence type="ECO:0000313" key="4">
    <source>
        <dbReference type="EMBL" id="ASJ75482.1"/>
    </source>
</evidence>
<dbReference type="AlphaFoldDB" id="A0A2Z2NVH5"/>
<dbReference type="Proteomes" id="UP000250079">
    <property type="component" value="Chromosome"/>
</dbReference>
<dbReference type="GO" id="GO:0003677">
    <property type="term" value="F:DNA binding"/>
    <property type="evidence" value="ECO:0007669"/>
    <property type="project" value="UniProtKB-UniRule"/>
</dbReference>
<dbReference type="InterPro" id="IPR001647">
    <property type="entry name" value="HTH_TetR"/>
</dbReference>
<dbReference type="Pfam" id="PF00440">
    <property type="entry name" value="TetR_N"/>
    <property type="match status" value="1"/>
</dbReference>
<dbReference type="KEGG" id="gai:IMCC3135_27135"/>
<dbReference type="OrthoDB" id="4541465at2"/>
<feature type="DNA-binding region" description="H-T-H motif" evidence="2">
    <location>
        <begin position="54"/>
        <end position="73"/>
    </location>
</feature>
<evidence type="ECO:0000259" key="3">
    <source>
        <dbReference type="PROSITE" id="PS50977"/>
    </source>
</evidence>
<dbReference type="RefSeq" id="WP_088920396.1">
    <property type="nucleotide sequence ID" value="NZ_CP018632.1"/>
</dbReference>
<accession>A0A2Z2NVH5</accession>
<dbReference type="EMBL" id="CP018632">
    <property type="protein sequence ID" value="ASJ75482.1"/>
    <property type="molecule type" value="Genomic_DNA"/>
</dbReference>
<keyword evidence="1 2" id="KW-0238">DNA-binding</keyword>
<organism evidence="4 5">
    <name type="scientific">Granulosicoccus antarcticus IMCC3135</name>
    <dbReference type="NCBI Taxonomy" id="1192854"/>
    <lineage>
        <taxon>Bacteria</taxon>
        <taxon>Pseudomonadati</taxon>
        <taxon>Pseudomonadota</taxon>
        <taxon>Gammaproteobacteria</taxon>
        <taxon>Chromatiales</taxon>
        <taxon>Granulosicoccaceae</taxon>
        <taxon>Granulosicoccus</taxon>
    </lineage>
</organism>
<dbReference type="Gene3D" id="1.10.357.10">
    <property type="entry name" value="Tetracycline Repressor, domain 2"/>
    <property type="match status" value="1"/>
</dbReference>
<name>A0A2Z2NVH5_9GAMM</name>
<dbReference type="InterPro" id="IPR009057">
    <property type="entry name" value="Homeodomain-like_sf"/>
</dbReference>
<evidence type="ECO:0000256" key="1">
    <source>
        <dbReference type="ARBA" id="ARBA00023125"/>
    </source>
</evidence>
<dbReference type="SUPFAM" id="SSF46689">
    <property type="entry name" value="Homeodomain-like"/>
    <property type="match status" value="1"/>
</dbReference>
<dbReference type="PROSITE" id="PS50977">
    <property type="entry name" value="HTH_TETR_2"/>
    <property type="match status" value="1"/>
</dbReference>
<protein>
    <recommendedName>
        <fullName evidence="3">HTH tetR-type domain-containing protein</fullName>
    </recommendedName>
</protein>
<gene>
    <name evidence="4" type="ORF">IMCC3135_27135</name>
</gene>
<evidence type="ECO:0000256" key="2">
    <source>
        <dbReference type="PROSITE-ProRule" id="PRU00335"/>
    </source>
</evidence>
<reference evidence="4 5" key="1">
    <citation type="submission" date="2016-12" db="EMBL/GenBank/DDBJ databases">
        <authorList>
            <person name="Song W.-J."/>
            <person name="Kurnit D.M."/>
        </authorList>
    </citation>
    <scope>NUCLEOTIDE SEQUENCE [LARGE SCALE GENOMIC DNA]</scope>
    <source>
        <strain evidence="4 5">IMCC3135</strain>
    </source>
</reference>
<proteinExistence type="predicted"/>
<evidence type="ECO:0000313" key="5">
    <source>
        <dbReference type="Proteomes" id="UP000250079"/>
    </source>
</evidence>
<keyword evidence="5" id="KW-1185">Reference proteome</keyword>
<feature type="domain" description="HTH tetR-type" evidence="3">
    <location>
        <begin position="31"/>
        <end position="91"/>
    </location>
</feature>
<sequence>MVALMCGIHWNKKISGMGIGVERNGERKAGTLTRNDWIEAAKAILVSKGIRDLGLRRLATTLNVTTGAFYYQFKNFEELHAAVLQHWEETNGCEVGNVLKNKQLSAEERYLSYVRILFNNELLDPSYDGAIREWARSSEDVSRALKRVDALRLQQFFELFLDLGLSETAAEVRAHLIYFHQIGYYLVEYSETRKERLKRIPYYAELFCPGLIPIDIGVRELEKIILGDMD</sequence>